<evidence type="ECO:0000259" key="1">
    <source>
        <dbReference type="Pfam" id="PF01575"/>
    </source>
</evidence>
<sequence length="229" mass="25773">MSVIDFLKEKSDRLAKNRDELFELLNPQFREYFAEAMNHARNSQWLSWALDQKKITAGSDTTGQSAEQWPLATNSAANSMLQTLSASLNETVYVGEWMTVSQEQIDAFASVTDDHQWIHTDPERANAESPFRSTIAHGFLTLSLIPKLTNAVNADTPPYPGAKMVVNMGLNQVRYPYPVKVNSRIRATKKVIEVTPVRRGLEVTEEITVEIEGCRRPGCVAHTVMLLMY</sequence>
<dbReference type="OrthoDB" id="9801735at2"/>
<name>A4BI78_9GAMM</name>
<keyword evidence="3" id="KW-1185">Reference proteome</keyword>
<dbReference type="InterPro" id="IPR029069">
    <property type="entry name" value="HotDog_dom_sf"/>
</dbReference>
<dbReference type="RefSeq" id="WP_008043013.1">
    <property type="nucleotide sequence ID" value="NZ_CH724149.1"/>
</dbReference>
<protein>
    <submittedName>
        <fullName evidence="2">Hypothetical acyl dehydratase</fullName>
    </submittedName>
</protein>
<dbReference type="CDD" id="cd03450">
    <property type="entry name" value="NodN"/>
    <property type="match status" value="1"/>
</dbReference>
<dbReference type="Proteomes" id="UP000005953">
    <property type="component" value="Unassembled WGS sequence"/>
</dbReference>
<reference evidence="2 3" key="1">
    <citation type="submission" date="2006-02" db="EMBL/GenBank/DDBJ databases">
        <authorList>
            <person name="Pinhassi J."/>
            <person name="Pedros-Alio C."/>
            <person name="Ferriera S."/>
            <person name="Johnson J."/>
            <person name="Kravitz S."/>
            <person name="Halpern A."/>
            <person name="Remington K."/>
            <person name="Beeson K."/>
            <person name="Tran B."/>
            <person name="Rogers Y.-H."/>
            <person name="Friedman R."/>
            <person name="Venter J.C."/>
        </authorList>
    </citation>
    <scope>NUCLEOTIDE SEQUENCE [LARGE SCALE GENOMIC DNA]</scope>
    <source>
        <strain evidence="2 3">MED297</strain>
    </source>
</reference>
<dbReference type="SUPFAM" id="SSF54637">
    <property type="entry name" value="Thioesterase/thiol ester dehydrase-isomerase"/>
    <property type="match status" value="1"/>
</dbReference>
<accession>A4BI78</accession>
<evidence type="ECO:0000313" key="3">
    <source>
        <dbReference type="Proteomes" id="UP000005953"/>
    </source>
</evidence>
<organism evidence="2 3">
    <name type="scientific">Reinekea blandensis MED297</name>
    <dbReference type="NCBI Taxonomy" id="314283"/>
    <lineage>
        <taxon>Bacteria</taxon>
        <taxon>Pseudomonadati</taxon>
        <taxon>Pseudomonadota</taxon>
        <taxon>Gammaproteobacteria</taxon>
        <taxon>Oceanospirillales</taxon>
        <taxon>Saccharospirillaceae</taxon>
        <taxon>Reinekea</taxon>
    </lineage>
</organism>
<gene>
    <name evidence="2" type="ORF">MED297_14820</name>
</gene>
<evidence type="ECO:0000313" key="2">
    <source>
        <dbReference type="EMBL" id="EAR08221.1"/>
    </source>
</evidence>
<dbReference type="InterPro" id="IPR039375">
    <property type="entry name" value="NodN-like"/>
</dbReference>
<dbReference type="HOGENOM" id="CLU_108911_1_0_6"/>
<comment type="caution">
    <text evidence="2">The sequence shown here is derived from an EMBL/GenBank/DDBJ whole genome shotgun (WGS) entry which is preliminary data.</text>
</comment>
<dbReference type="AlphaFoldDB" id="A4BI78"/>
<dbReference type="Gene3D" id="3.10.129.10">
    <property type="entry name" value="Hotdog Thioesterase"/>
    <property type="match status" value="1"/>
</dbReference>
<proteinExistence type="predicted"/>
<dbReference type="EMBL" id="AAOE01000024">
    <property type="protein sequence ID" value="EAR08221.1"/>
    <property type="molecule type" value="Genomic_DNA"/>
</dbReference>
<dbReference type="PANTHER" id="PTHR42993">
    <property type="entry name" value="MAOC-LIKE DEHYDRATASE DOMAIN-CONTAINING PROTEIN"/>
    <property type="match status" value="1"/>
</dbReference>
<dbReference type="Pfam" id="PF01575">
    <property type="entry name" value="MaoC_dehydratas"/>
    <property type="match status" value="1"/>
</dbReference>
<dbReference type="STRING" id="314283.MED297_14820"/>
<dbReference type="PANTHER" id="PTHR42993:SF1">
    <property type="entry name" value="MAOC-LIKE DEHYDRATASE DOMAIN-CONTAINING PROTEIN"/>
    <property type="match status" value="1"/>
</dbReference>
<feature type="domain" description="MaoC-like" evidence="1">
    <location>
        <begin position="88"/>
        <end position="205"/>
    </location>
</feature>
<dbReference type="InterPro" id="IPR002539">
    <property type="entry name" value="MaoC-like_dom"/>
</dbReference>